<organism evidence="1 2">
    <name type="scientific">Ensete ventricosum</name>
    <name type="common">Abyssinian banana</name>
    <name type="synonym">Musa ensete</name>
    <dbReference type="NCBI Taxonomy" id="4639"/>
    <lineage>
        <taxon>Eukaryota</taxon>
        <taxon>Viridiplantae</taxon>
        <taxon>Streptophyta</taxon>
        <taxon>Embryophyta</taxon>
        <taxon>Tracheophyta</taxon>
        <taxon>Spermatophyta</taxon>
        <taxon>Magnoliopsida</taxon>
        <taxon>Liliopsida</taxon>
        <taxon>Zingiberales</taxon>
        <taxon>Musaceae</taxon>
        <taxon>Ensete</taxon>
    </lineage>
</organism>
<evidence type="ECO:0000313" key="1">
    <source>
        <dbReference type="EMBL" id="RRT53444.1"/>
    </source>
</evidence>
<dbReference type="EMBL" id="AMZH03011137">
    <property type="protein sequence ID" value="RRT53444.1"/>
    <property type="molecule type" value="Genomic_DNA"/>
</dbReference>
<dbReference type="Proteomes" id="UP000287651">
    <property type="component" value="Unassembled WGS sequence"/>
</dbReference>
<proteinExistence type="predicted"/>
<protein>
    <submittedName>
        <fullName evidence="1">Uncharacterized protein</fullName>
    </submittedName>
</protein>
<evidence type="ECO:0000313" key="2">
    <source>
        <dbReference type="Proteomes" id="UP000287651"/>
    </source>
</evidence>
<reference evidence="1 2" key="1">
    <citation type="journal article" date="2014" name="Agronomy (Basel)">
        <title>A Draft Genome Sequence for Ensete ventricosum, the Drought-Tolerant Tree Against Hunger.</title>
        <authorList>
            <person name="Harrison J."/>
            <person name="Moore K.A."/>
            <person name="Paszkiewicz K."/>
            <person name="Jones T."/>
            <person name="Grant M."/>
            <person name="Ambacheew D."/>
            <person name="Muzemil S."/>
            <person name="Studholme D.J."/>
        </authorList>
    </citation>
    <scope>NUCLEOTIDE SEQUENCE [LARGE SCALE GENOMIC DNA]</scope>
</reference>
<sequence length="81" mass="8858">MIRAAGVLDCSSADIRLREPDKSEDKADSTMVSQRRDFVESLIPCSHGGRALVVKGAEKAKNVEANSKFQARLKGRGQRTL</sequence>
<name>A0A426YP09_ENSVE</name>
<dbReference type="AlphaFoldDB" id="A0A426YP09"/>
<accession>A0A426YP09</accession>
<gene>
    <name evidence="1" type="ORF">B296_00022010</name>
</gene>
<comment type="caution">
    <text evidence="1">The sequence shown here is derived from an EMBL/GenBank/DDBJ whole genome shotgun (WGS) entry which is preliminary data.</text>
</comment>